<dbReference type="AlphaFoldDB" id="A0A1C7LS61"/>
<dbReference type="InterPro" id="IPR019497">
    <property type="entry name" value="Sorting_nexin_WASP-bd-dom"/>
</dbReference>
<organism evidence="6 7">
    <name type="scientific">Grifola frondosa</name>
    <name type="common">Maitake</name>
    <name type="synonym">Polyporus frondosus</name>
    <dbReference type="NCBI Taxonomy" id="5627"/>
    <lineage>
        <taxon>Eukaryota</taxon>
        <taxon>Fungi</taxon>
        <taxon>Dikarya</taxon>
        <taxon>Basidiomycota</taxon>
        <taxon>Agaricomycotina</taxon>
        <taxon>Agaricomycetes</taxon>
        <taxon>Polyporales</taxon>
        <taxon>Grifolaceae</taxon>
        <taxon>Grifola</taxon>
    </lineage>
</organism>
<evidence type="ECO:0000259" key="5">
    <source>
        <dbReference type="PROSITE" id="PS50195"/>
    </source>
</evidence>
<dbReference type="SUPFAM" id="SSF64268">
    <property type="entry name" value="PX domain"/>
    <property type="match status" value="1"/>
</dbReference>
<evidence type="ECO:0000313" key="7">
    <source>
        <dbReference type="Proteomes" id="UP000092993"/>
    </source>
</evidence>
<feature type="region of interest" description="Disordered" evidence="3">
    <location>
        <begin position="211"/>
        <end position="232"/>
    </location>
</feature>
<sequence length="712" mass="80039">MSDEVKSAVSQHPPDLISKGNIEFDSGLNTSAAWTVSLTDGSTRTSTTTYHDSLSDEEPDENSDSIYEEDVEFQSEQGRPARALHNFEGKPEFRELTSVEAGDELEIVREDVGEGWSLAKVARCRRDRDTGHEGELGLLPRSYYIFTADFTRSEGLEVPATHSRLRSRREASGDSITPRGSPRRRGKSLNRFSSFVTSGAEEWVLRGSTEDTIAPSNATNDGNQNDTDDDNNRQSVLGAIAEAERHFVEAGPVWKHKLPSFRVLVHSPSKRTSTLSGAYTMYTVTSVFEASSHDTEESERPASPLRITVQRRFSHFVALHTALTRFLPGIALPPLPEKQYAGRFSDDFVEARRGDLERYINRVVRHPIARYAEVLTFFLGCESDMEWKKQMPYYLSLPPKGSSFFANVYHPAFNLDADDAEEAVDRFVTHTRAVGKGVQGLRNIFGKVREARIEMSKAERLLSYSLLSLITAKPLASAPTTGIDEEDEEVAVKGHVNEDGAWCWREGCEECLKLTKAMQKTSETLQSVADLYDDHARRTQLVTHESLKNVAHPSTLYAAVVDTHKSTLSRYHDSIQEGREDEEMAARCETVLNTTMAEMETYHTQKVEDFQELTKEHLDGEIAFYEQILNRLRTARKAFDSPQYDMLSMSPRQPSIYERELEHPRLTPAHLSQPCPHVFDSAPMRPVSVAIQEGVGMLLGSPTRASVFGKFW</sequence>
<dbReference type="Gene3D" id="3.30.1520.10">
    <property type="entry name" value="Phox-like domain"/>
    <property type="match status" value="1"/>
</dbReference>
<feature type="region of interest" description="Disordered" evidence="3">
    <location>
        <begin position="159"/>
        <end position="191"/>
    </location>
</feature>
<evidence type="ECO:0000256" key="2">
    <source>
        <dbReference type="PROSITE-ProRule" id="PRU00192"/>
    </source>
</evidence>
<dbReference type="EMBL" id="LUGG01000023">
    <property type="protein sequence ID" value="OBZ67563.1"/>
    <property type="molecule type" value="Genomic_DNA"/>
</dbReference>
<keyword evidence="1 2" id="KW-0728">SH3 domain</keyword>
<evidence type="ECO:0000256" key="3">
    <source>
        <dbReference type="SAM" id="MobiDB-lite"/>
    </source>
</evidence>
<feature type="domain" description="SH3" evidence="4">
    <location>
        <begin position="76"/>
        <end position="149"/>
    </location>
</feature>
<dbReference type="Pfam" id="PF00787">
    <property type="entry name" value="PX"/>
    <property type="match status" value="1"/>
</dbReference>
<dbReference type="OrthoDB" id="10254720at2759"/>
<keyword evidence="7" id="KW-1185">Reference proteome</keyword>
<protein>
    <submittedName>
        <fullName evidence="6">Sorting nexin lst-4</fullName>
    </submittedName>
</protein>
<dbReference type="GO" id="GO:0031410">
    <property type="term" value="C:cytoplasmic vesicle"/>
    <property type="evidence" value="ECO:0007669"/>
    <property type="project" value="TreeGrafter"/>
</dbReference>
<accession>A0A1C7LS61</accession>
<dbReference type="PANTHER" id="PTHR45827:SF1">
    <property type="entry name" value="SORTING NEXIN"/>
    <property type="match status" value="1"/>
</dbReference>
<feature type="domain" description="PX" evidence="5">
    <location>
        <begin position="260"/>
        <end position="385"/>
    </location>
</feature>
<dbReference type="SMART" id="SM00312">
    <property type="entry name" value="PX"/>
    <property type="match status" value="1"/>
</dbReference>
<dbReference type="GO" id="GO:0016197">
    <property type="term" value="P:endosomal transport"/>
    <property type="evidence" value="ECO:0007669"/>
    <property type="project" value="TreeGrafter"/>
</dbReference>
<gene>
    <name evidence="6" type="primary">lst-4</name>
    <name evidence="6" type="ORF">A0H81_12199</name>
</gene>
<dbReference type="Gene3D" id="2.30.30.40">
    <property type="entry name" value="SH3 Domains"/>
    <property type="match status" value="1"/>
</dbReference>
<dbReference type="STRING" id="5627.A0A1C7LS61"/>
<dbReference type="GO" id="GO:0005886">
    <property type="term" value="C:plasma membrane"/>
    <property type="evidence" value="ECO:0007669"/>
    <property type="project" value="TreeGrafter"/>
</dbReference>
<dbReference type="PROSITE" id="PS50195">
    <property type="entry name" value="PX"/>
    <property type="match status" value="1"/>
</dbReference>
<dbReference type="InterPro" id="IPR001683">
    <property type="entry name" value="PX_dom"/>
</dbReference>
<dbReference type="Proteomes" id="UP000092993">
    <property type="component" value="Unassembled WGS sequence"/>
</dbReference>
<feature type="region of interest" description="Disordered" evidence="3">
    <location>
        <begin position="40"/>
        <end position="63"/>
    </location>
</feature>
<comment type="caution">
    <text evidence="6">The sequence shown here is derived from an EMBL/GenBank/DDBJ whole genome shotgun (WGS) entry which is preliminary data.</text>
</comment>
<feature type="compositionally biased region" description="Low complexity" evidence="3">
    <location>
        <begin position="40"/>
        <end position="49"/>
    </location>
</feature>
<evidence type="ECO:0000313" key="6">
    <source>
        <dbReference type="EMBL" id="OBZ67563.1"/>
    </source>
</evidence>
<dbReference type="PANTHER" id="PTHR45827">
    <property type="entry name" value="SORTING NEXIN"/>
    <property type="match status" value="1"/>
</dbReference>
<evidence type="ECO:0000259" key="4">
    <source>
        <dbReference type="PROSITE" id="PS50002"/>
    </source>
</evidence>
<name>A0A1C7LS61_GRIFR</name>
<dbReference type="GO" id="GO:0035091">
    <property type="term" value="F:phosphatidylinositol binding"/>
    <property type="evidence" value="ECO:0007669"/>
    <property type="project" value="InterPro"/>
</dbReference>
<dbReference type="GO" id="GO:0006897">
    <property type="term" value="P:endocytosis"/>
    <property type="evidence" value="ECO:0007669"/>
    <property type="project" value="TreeGrafter"/>
</dbReference>
<evidence type="ECO:0000256" key="1">
    <source>
        <dbReference type="ARBA" id="ARBA00022443"/>
    </source>
</evidence>
<dbReference type="Pfam" id="PF10456">
    <property type="entry name" value="BAR_3_WASP_bdg"/>
    <property type="match status" value="1"/>
</dbReference>
<dbReference type="InterPro" id="IPR027267">
    <property type="entry name" value="AH/BAR_dom_sf"/>
</dbReference>
<proteinExistence type="predicted"/>
<dbReference type="InterPro" id="IPR001452">
    <property type="entry name" value="SH3_domain"/>
</dbReference>
<dbReference type="Gene3D" id="1.20.1270.60">
    <property type="entry name" value="Arfaptin homology (AH) domain/BAR domain"/>
    <property type="match status" value="1"/>
</dbReference>
<dbReference type="GO" id="GO:0097320">
    <property type="term" value="P:plasma membrane tubulation"/>
    <property type="evidence" value="ECO:0007669"/>
    <property type="project" value="TreeGrafter"/>
</dbReference>
<feature type="region of interest" description="Disordered" evidence="3">
    <location>
        <begin position="1"/>
        <end position="20"/>
    </location>
</feature>
<dbReference type="OMA" id="FDSAPMR"/>
<reference evidence="6 7" key="1">
    <citation type="submission" date="2016-03" db="EMBL/GenBank/DDBJ databases">
        <title>Whole genome sequencing of Grifola frondosa 9006-11.</title>
        <authorList>
            <person name="Min B."/>
            <person name="Park H."/>
            <person name="Kim J.-G."/>
            <person name="Cho H."/>
            <person name="Oh Y.-L."/>
            <person name="Kong W.-S."/>
            <person name="Choi I.-G."/>
        </authorList>
    </citation>
    <scope>NUCLEOTIDE SEQUENCE [LARGE SCALE GENOMIC DNA]</scope>
    <source>
        <strain evidence="6 7">9006-11</strain>
    </source>
</reference>
<dbReference type="InterPro" id="IPR036871">
    <property type="entry name" value="PX_dom_sf"/>
</dbReference>
<dbReference type="PROSITE" id="PS50002">
    <property type="entry name" value="SH3"/>
    <property type="match status" value="1"/>
</dbReference>